<evidence type="ECO:0000259" key="1">
    <source>
        <dbReference type="Pfam" id="PF10099"/>
    </source>
</evidence>
<dbReference type="Proteomes" id="UP001501788">
    <property type="component" value="Unassembled WGS sequence"/>
</dbReference>
<gene>
    <name evidence="2" type="ORF">GCM10023090_26400</name>
</gene>
<dbReference type="PANTHER" id="PTHR37461:SF1">
    <property type="entry name" value="ANTI-SIGMA-K FACTOR RSKA"/>
    <property type="match status" value="1"/>
</dbReference>
<dbReference type="Pfam" id="PF10099">
    <property type="entry name" value="RskA_C"/>
    <property type="match status" value="1"/>
</dbReference>
<organism evidence="2 3">
    <name type="scientific">Acidovorax lacteus</name>
    <dbReference type="NCBI Taxonomy" id="1924988"/>
    <lineage>
        <taxon>Bacteria</taxon>
        <taxon>Pseudomonadati</taxon>
        <taxon>Pseudomonadota</taxon>
        <taxon>Betaproteobacteria</taxon>
        <taxon>Burkholderiales</taxon>
        <taxon>Comamonadaceae</taxon>
        <taxon>Acidovorax</taxon>
    </lineage>
</organism>
<dbReference type="RefSeq" id="WP_345066051.1">
    <property type="nucleotide sequence ID" value="NZ_BAABEX010000029.1"/>
</dbReference>
<reference evidence="3" key="1">
    <citation type="journal article" date="2019" name="Int. J. Syst. Evol. Microbiol.">
        <title>The Global Catalogue of Microorganisms (GCM) 10K type strain sequencing project: providing services to taxonomists for standard genome sequencing and annotation.</title>
        <authorList>
            <consortium name="The Broad Institute Genomics Platform"/>
            <consortium name="The Broad Institute Genome Sequencing Center for Infectious Disease"/>
            <person name="Wu L."/>
            <person name="Ma J."/>
        </authorList>
    </citation>
    <scope>NUCLEOTIDE SEQUENCE [LARGE SCALE GENOMIC DNA]</scope>
    <source>
        <strain evidence="3">JCM 31890</strain>
    </source>
</reference>
<dbReference type="EMBL" id="BAABEX010000029">
    <property type="protein sequence ID" value="GAA4428121.1"/>
    <property type="molecule type" value="Genomic_DNA"/>
</dbReference>
<sequence>MAWYQHPELLDRLAAAYALGTLRSGARRRFETVARDYPHVRAAAWRWHAHFAGLAELQTAVAPDPLVWQRIQIQLRNEGAAERQRLAAQAPAAPTGWWHRLGWWRGAAATGAFATVVAVVAGVLATQQVRDLGAAQIAQLQRELAATPKIQYVAVLQDEQDAASMLVTFDERRGQLELQRVGSFREASDRSLQLWALPPSGAPRSLGVLGEDRVLRLPATPGAVREVPALAISLEPRGGVPSERGPTGPVLFKGALIERML</sequence>
<name>A0ABP8LGR4_9BURK</name>
<comment type="caution">
    <text evidence="2">The sequence shown here is derived from an EMBL/GenBank/DDBJ whole genome shotgun (WGS) entry which is preliminary data.</text>
</comment>
<evidence type="ECO:0000313" key="2">
    <source>
        <dbReference type="EMBL" id="GAA4428121.1"/>
    </source>
</evidence>
<keyword evidence="3" id="KW-1185">Reference proteome</keyword>
<dbReference type="InterPro" id="IPR018764">
    <property type="entry name" value="RskA_C"/>
</dbReference>
<protein>
    <submittedName>
        <fullName evidence="2">Anti-sigma factor</fullName>
    </submittedName>
</protein>
<accession>A0ABP8LGR4</accession>
<dbReference type="PANTHER" id="PTHR37461">
    <property type="entry name" value="ANTI-SIGMA-K FACTOR RSKA"/>
    <property type="match status" value="1"/>
</dbReference>
<proteinExistence type="predicted"/>
<feature type="domain" description="Anti-sigma K factor RskA C-terminal" evidence="1">
    <location>
        <begin position="110"/>
        <end position="250"/>
    </location>
</feature>
<evidence type="ECO:0000313" key="3">
    <source>
        <dbReference type="Proteomes" id="UP001501788"/>
    </source>
</evidence>
<dbReference type="InterPro" id="IPR051474">
    <property type="entry name" value="Anti-sigma-K/W_factor"/>
</dbReference>